<name>A0A284SAB9_ARMOS</name>
<reference evidence="2" key="1">
    <citation type="journal article" date="2017" name="Nat. Ecol. Evol.">
        <title>Genome expansion and lineage-specific genetic innovations in the forest pathogenic fungi Armillaria.</title>
        <authorList>
            <person name="Sipos G."/>
            <person name="Prasanna A.N."/>
            <person name="Walter M.C."/>
            <person name="O'Connor E."/>
            <person name="Balint B."/>
            <person name="Krizsan K."/>
            <person name="Kiss B."/>
            <person name="Hess J."/>
            <person name="Varga T."/>
            <person name="Slot J."/>
            <person name="Riley R."/>
            <person name="Boka B."/>
            <person name="Rigling D."/>
            <person name="Barry K."/>
            <person name="Lee J."/>
            <person name="Mihaltcheva S."/>
            <person name="LaButti K."/>
            <person name="Lipzen A."/>
            <person name="Waldron R."/>
            <person name="Moloney N.M."/>
            <person name="Sperisen C."/>
            <person name="Kredics L."/>
            <person name="Vagvoelgyi C."/>
            <person name="Patrignani A."/>
            <person name="Fitzpatrick D."/>
            <person name="Nagy I."/>
            <person name="Doyle S."/>
            <person name="Anderson J.B."/>
            <person name="Grigoriev I.V."/>
            <person name="Gueldener U."/>
            <person name="Muensterkoetter M."/>
            <person name="Nagy L.G."/>
        </authorList>
    </citation>
    <scope>NUCLEOTIDE SEQUENCE [LARGE SCALE GENOMIC DNA]</scope>
    <source>
        <strain evidence="2">C18/9</strain>
    </source>
</reference>
<proteinExistence type="predicted"/>
<dbReference type="AlphaFoldDB" id="A0A284SAB9"/>
<protein>
    <submittedName>
        <fullName evidence="1">Uncharacterized protein</fullName>
    </submittedName>
</protein>
<sequence length="138" mass="15723">MALQARGPKGFPEREEWENEFMRGWHRKWPVFWEDERVDRRRVLMGLTWAYHRLYPNLRPGDIEASGPIPTTIIWSIPLSQCPKPKPWGPISIKTNLVVLDGLLTTADVMGRRITRLIGDKQEVAAPSTSSGSGTRST</sequence>
<evidence type="ECO:0000313" key="1">
    <source>
        <dbReference type="EMBL" id="SJL17952.1"/>
    </source>
</evidence>
<keyword evidence="2" id="KW-1185">Reference proteome</keyword>
<gene>
    <name evidence="1" type="ORF">ARMOST_21523</name>
</gene>
<dbReference type="Proteomes" id="UP000219338">
    <property type="component" value="Unassembled WGS sequence"/>
</dbReference>
<dbReference type="OrthoDB" id="3078067at2759"/>
<organism evidence="1 2">
    <name type="scientific">Armillaria ostoyae</name>
    <name type="common">Armillaria root rot fungus</name>
    <dbReference type="NCBI Taxonomy" id="47428"/>
    <lineage>
        <taxon>Eukaryota</taxon>
        <taxon>Fungi</taxon>
        <taxon>Dikarya</taxon>
        <taxon>Basidiomycota</taxon>
        <taxon>Agaricomycotina</taxon>
        <taxon>Agaricomycetes</taxon>
        <taxon>Agaricomycetidae</taxon>
        <taxon>Agaricales</taxon>
        <taxon>Marasmiineae</taxon>
        <taxon>Physalacriaceae</taxon>
        <taxon>Armillaria</taxon>
    </lineage>
</organism>
<accession>A0A284SAB9</accession>
<evidence type="ECO:0000313" key="2">
    <source>
        <dbReference type="Proteomes" id="UP000219338"/>
    </source>
</evidence>
<dbReference type="EMBL" id="FUEG01000051">
    <property type="protein sequence ID" value="SJL17952.1"/>
    <property type="molecule type" value="Genomic_DNA"/>
</dbReference>